<keyword evidence="5" id="KW-0539">Nucleus</keyword>
<proteinExistence type="predicted"/>
<dbReference type="GO" id="GO:0045893">
    <property type="term" value="P:positive regulation of DNA-templated transcription"/>
    <property type="evidence" value="ECO:0007669"/>
    <property type="project" value="TreeGrafter"/>
</dbReference>
<evidence type="ECO:0000256" key="5">
    <source>
        <dbReference type="ARBA" id="ARBA00023242"/>
    </source>
</evidence>
<evidence type="ECO:0000256" key="1">
    <source>
        <dbReference type="ARBA" id="ARBA00004123"/>
    </source>
</evidence>
<evidence type="ECO:0000313" key="8">
    <source>
        <dbReference type="EMBL" id="KAK4258238.1"/>
    </source>
</evidence>
<gene>
    <name evidence="8" type="ORF">QN277_007710</name>
</gene>
<dbReference type="PROSITE" id="PS50217">
    <property type="entry name" value="BZIP"/>
    <property type="match status" value="1"/>
</dbReference>
<keyword evidence="4" id="KW-0804">Transcription</keyword>
<dbReference type="GO" id="GO:0046982">
    <property type="term" value="F:protein heterodimerization activity"/>
    <property type="evidence" value="ECO:0007669"/>
    <property type="project" value="UniProtKB-ARBA"/>
</dbReference>
<dbReference type="Proteomes" id="UP001293593">
    <property type="component" value="Unassembled WGS sequence"/>
</dbReference>
<comment type="caution">
    <text evidence="8">The sequence shown here is derived from an EMBL/GenBank/DDBJ whole genome shotgun (WGS) entry which is preliminary data.</text>
</comment>
<reference evidence="8" key="1">
    <citation type="submission" date="2023-10" db="EMBL/GenBank/DDBJ databases">
        <title>Chromosome-level genome of the transformable northern wattle, Acacia crassicarpa.</title>
        <authorList>
            <person name="Massaro I."/>
            <person name="Sinha N.R."/>
            <person name="Poethig S."/>
            <person name="Leichty A.R."/>
        </authorList>
    </citation>
    <scope>NUCLEOTIDE SEQUENCE</scope>
    <source>
        <strain evidence="8">Acra3RX</strain>
        <tissue evidence="8">Leaf</tissue>
    </source>
</reference>
<dbReference type="FunFam" id="1.20.5.170:FF:000020">
    <property type="entry name" value="BZIP transcription factor"/>
    <property type="match status" value="1"/>
</dbReference>
<sequence>MASPGGGVSSGASDMDQRKRKRMESNRESARRSRMKKQQHLDELARQVGELMKENEEIMKKLSITNQLYGNMEAQNAVLRTQMAELTNRLDSLNEIISFINSSTNNHNYPLMDDEFNYNNNDPEMISDCGFYNPWINQPIMASGNNNIMY</sequence>
<evidence type="ECO:0000256" key="2">
    <source>
        <dbReference type="ARBA" id="ARBA00023015"/>
    </source>
</evidence>
<dbReference type="InterPro" id="IPR046347">
    <property type="entry name" value="bZIP_sf"/>
</dbReference>
<dbReference type="Pfam" id="PF00170">
    <property type="entry name" value="bZIP_1"/>
    <property type="match status" value="1"/>
</dbReference>
<dbReference type="PANTHER" id="PTHR45764">
    <property type="entry name" value="BZIP TRANSCRIPTION FACTOR 44"/>
    <property type="match status" value="1"/>
</dbReference>
<evidence type="ECO:0000259" key="7">
    <source>
        <dbReference type="PROSITE" id="PS50217"/>
    </source>
</evidence>
<name>A0AAE1IXL1_9FABA</name>
<dbReference type="CDD" id="cd14702">
    <property type="entry name" value="bZIP_plant_GBF1"/>
    <property type="match status" value="1"/>
</dbReference>
<dbReference type="SUPFAM" id="SSF57959">
    <property type="entry name" value="Leucine zipper domain"/>
    <property type="match status" value="1"/>
</dbReference>
<keyword evidence="2" id="KW-0805">Transcription regulation</keyword>
<evidence type="ECO:0000256" key="3">
    <source>
        <dbReference type="ARBA" id="ARBA00023125"/>
    </source>
</evidence>
<keyword evidence="3" id="KW-0238">DNA-binding</keyword>
<evidence type="ECO:0000313" key="9">
    <source>
        <dbReference type="Proteomes" id="UP001293593"/>
    </source>
</evidence>
<evidence type="ECO:0000256" key="4">
    <source>
        <dbReference type="ARBA" id="ARBA00023163"/>
    </source>
</evidence>
<evidence type="ECO:0000256" key="6">
    <source>
        <dbReference type="SAM" id="MobiDB-lite"/>
    </source>
</evidence>
<dbReference type="PROSITE" id="PS00036">
    <property type="entry name" value="BZIP_BASIC"/>
    <property type="match status" value="1"/>
</dbReference>
<comment type="subcellular location">
    <subcellularLocation>
        <location evidence="1">Nucleus</location>
    </subcellularLocation>
</comment>
<dbReference type="InterPro" id="IPR004827">
    <property type="entry name" value="bZIP"/>
</dbReference>
<dbReference type="GO" id="GO:0005634">
    <property type="term" value="C:nucleus"/>
    <property type="evidence" value="ECO:0007669"/>
    <property type="project" value="UniProtKB-SubCell"/>
</dbReference>
<feature type="domain" description="BZIP" evidence="7">
    <location>
        <begin position="16"/>
        <end position="79"/>
    </location>
</feature>
<dbReference type="PANTHER" id="PTHR45764:SF38">
    <property type="entry name" value="BZIP TRANSCRIPTION FACTOR 44"/>
    <property type="match status" value="1"/>
</dbReference>
<dbReference type="EMBL" id="JAWXYG010000012">
    <property type="protein sequence ID" value="KAK4258238.1"/>
    <property type="molecule type" value="Genomic_DNA"/>
</dbReference>
<dbReference type="Gene3D" id="1.20.5.170">
    <property type="match status" value="1"/>
</dbReference>
<feature type="region of interest" description="Disordered" evidence="6">
    <location>
        <begin position="1"/>
        <end position="41"/>
    </location>
</feature>
<dbReference type="GO" id="GO:0000976">
    <property type="term" value="F:transcription cis-regulatory region binding"/>
    <property type="evidence" value="ECO:0007669"/>
    <property type="project" value="TreeGrafter"/>
</dbReference>
<dbReference type="InterPro" id="IPR045314">
    <property type="entry name" value="bZIP_plant_GBF1"/>
</dbReference>
<protein>
    <recommendedName>
        <fullName evidence="7">BZIP domain-containing protein</fullName>
    </recommendedName>
</protein>
<accession>A0AAE1IXL1</accession>
<dbReference type="SMART" id="SM00338">
    <property type="entry name" value="BRLZ"/>
    <property type="match status" value="1"/>
</dbReference>
<keyword evidence="9" id="KW-1185">Reference proteome</keyword>
<dbReference type="AlphaFoldDB" id="A0AAE1IXL1"/>
<organism evidence="8 9">
    <name type="scientific">Acacia crassicarpa</name>
    <name type="common">northern wattle</name>
    <dbReference type="NCBI Taxonomy" id="499986"/>
    <lineage>
        <taxon>Eukaryota</taxon>
        <taxon>Viridiplantae</taxon>
        <taxon>Streptophyta</taxon>
        <taxon>Embryophyta</taxon>
        <taxon>Tracheophyta</taxon>
        <taxon>Spermatophyta</taxon>
        <taxon>Magnoliopsida</taxon>
        <taxon>eudicotyledons</taxon>
        <taxon>Gunneridae</taxon>
        <taxon>Pentapetalae</taxon>
        <taxon>rosids</taxon>
        <taxon>fabids</taxon>
        <taxon>Fabales</taxon>
        <taxon>Fabaceae</taxon>
        <taxon>Caesalpinioideae</taxon>
        <taxon>mimosoid clade</taxon>
        <taxon>Acacieae</taxon>
        <taxon>Acacia</taxon>
    </lineage>
</organism>
<dbReference type="GO" id="GO:0003700">
    <property type="term" value="F:DNA-binding transcription factor activity"/>
    <property type="evidence" value="ECO:0007669"/>
    <property type="project" value="InterPro"/>
</dbReference>